<comment type="caution">
    <text evidence="5">The sequence shown here is derived from an EMBL/GenBank/DDBJ whole genome shotgun (WGS) entry which is preliminary data.</text>
</comment>
<dbReference type="PANTHER" id="PTHR14097">
    <property type="entry name" value="OXIDOREDUCTASE HTATIP2"/>
    <property type="match status" value="1"/>
</dbReference>
<evidence type="ECO:0000256" key="1">
    <source>
        <dbReference type="ARBA" id="ARBA00093483"/>
    </source>
</evidence>
<keyword evidence="6" id="KW-1185">Reference proteome</keyword>
<dbReference type="Proteomes" id="UP000835052">
    <property type="component" value="Unassembled WGS sequence"/>
</dbReference>
<evidence type="ECO:0000259" key="4">
    <source>
        <dbReference type="SMART" id="SM00859"/>
    </source>
</evidence>
<organism evidence="5 6">
    <name type="scientific">Caenorhabditis auriculariae</name>
    <dbReference type="NCBI Taxonomy" id="2777116"/>
    <lineage>
        <taxon>Eukaryota</taxon>
        <taxon>Metazoa</taxon>
        <taxon>Ecdysozoa</taxon>
        <taxon>Nematoda</taxon>
        <taxon>Chromadorea</taxon>
        <taxon>Rhabditida</taxon>
        <taxon>Rhabditina</taxon>
        <taxon>Rhabditomorpha</taxon>
        <taxon>Rhabditoidea</taxon>
        <taxon>Rhabditidae</taxon>
        <taxon>Peloderinae</taxon>
        <taxon>Caenorhabditis</taxon>
    </lineage>
</organism>
<evidence type="ECO:0000256" key="3">
    <source>
        <dbReference type="SAM" id="Coils"/>
    </source>
</evidence>
<feature type="coiled-coil region" evidence="3">
    <location>
        <begin position="38"/>
        <end position="72"/>
    </location>
</feature>
<evidence type="ECO:0000256" key="2">
    <source>
        <dbReference type="ARBA" id="ARBA00093604"/>
    </source>
</evidence>
<dbReference type="Gene3D" id="3.40.50.720">
    <property type="entry name" value="NAD(P)-binding Rossmann-like Domain"/>
    <property type="match status" value="1"/>
</dbReference>
<dbReference type="SUPFAM" id="SSF51735">
    <property type="entry name" value="NAD(P)-binding Rossmann-fold domains"/>
    <property type="match status" value="1"/>
</dbReference>
<dbReference type="OrthoDB" id="430436at2759"/>
<comment type="subunit">
    <text evidence="1">Monomer. Forms homodimers during oxidative stress. Interacts (via N-terminus) with elongation factor EEF1A1 (via middle-region); the interaction is direct and competes with EEF1A1 binding to guanyl-nucleotide exchange factor EEF1B2, thereby inhibiting GDP for GTP exchange and reactivation of EEF1A1. Interacts with nuclear transport receptors XPO4, IPO5/RANBP5, IPO7, IPO9 and KPNB1 as well as GCN1L1/GCN1 and LRPPRC probably through their HEAT repeats. Binds NCOA5/CIA.</text>
</comment>
<reference evidence="5" key="1">
    <citation type="submission" date="2020-10" db="EMBL/GenBank/DDBJ databases">
        <authorList>
            <person name="Kikuchi T."/>
        </authorList>
    </citation>
    <scope>NUCLEOTIDE SEQUENCE</scope>
    <source>
        <strain evidence="5">NKZ352</strain>
    </source>
</reference>
<gene>
    <name evidence="5" type="ORF">CAUJ_LOCUS7662</name>
</gene>
<feature type="domain" description="Semialdehyde dehydrogenase NAD-binding" evidence="4">
    <location>
        <begin position="338"/>
        <end position="437"/>
    </location>
</feature>
<dbReference type="Pfam" id="PF13460">
    <property type="entry name" value="NAD_binding_10"/>
    <property type="match status" value="1"/>
</dbReference>
<name>A0A8S1H7U5_9PELO</name>
<dbReference type="InterPro" id="IPR000534">
    <property type="entry name" value="Semialdehyde_DH_NAD-bd"/>
</dbReference>
<proteinExistence type="predicted"/>
<evidence type="ECO:0000313" key="6">
    <source>
        <dbReference type="Proteomes" id="UP000835052"/>
    </source>
</evidence>
<dbReference type="GO" id="GO:0051287">
    <property type="term" value="F:NAD binding"/>
    <property type="evidence" value="ECO:0007669"/>
    <property type="project" value="InterPro"/>
</dbReference>
<dbReference type="InterPro" id="IPR036291">
    <property type="entry name" value="NAD(P)-bd_dom_sf"/>
</dbReference>
<dbReference type="GO" id="GO:0016620">
    <property type="term" value="F:oxidoreductase activity, acting on the aldehyde or oxo group of donors, NAD or NADP as acceptor"/>
    <property type="evidence" value="ECO:0007669"/>
    <property type="project" value="InterPro"/>
</dbReference>
<dbReference type="EMBL" id="CAJGYM010000023">
    <property type="protein sequence ID" value="CAD6191743.1"/>
    <property type="molecule type" value="Genomic_DNA"/>
</dbReference>
<dbReference type="InterPro" id="IPR016040">
    <property type="entry name" value="NAD(P)-bd_dom"/>
</dbReference>
<dbReference type="GO" id="GO:1901607">
    <property type="term" value="P:alpha-amino acid biosynthetic process"/>
    <property type="evidence" value="ECO:0007669"/>
    <property type="project" value="UniProtKB-ARBA"/>
</dbReference>
<dbReference type="PANTHER" id="PTHR14097:SF7">
    <property type="entry name" value="OXIDOREDUCTASE HTATIP2"/>
    <property type="match status" value="1"/>
</dbReference>
<dbReference type="AlphaFoldDB" id="A0A8S1H7U5"/>
<accession>A0A8S1H7U5</accession>
<dbReference type="GO" id="GO:0005737">
    <property type="term" value="C:cytoplasm"/>
    <property type="evidence" value="ECO:0007669"/>
    <property type="project" value="TreeGrafter"/>
</dbReference>
<keyword evidence="3" id="KW-0175">Coiled coil</keyword>
<sequence>MDEDEDLFLDFGEPTNSGNNGFDVEMKEAGDFRPLDETLRKEREISDLVQEYEKLQDEMAEVDELARQIKNGILICRQMELCYSDRKSNAKNSRTIVNSFEIRYLSNGSALLLVSITNVTDISLDGWSLCVTWFSSNENKNVPRVCCSQTIRIGDLPAGYSKTFQLLVEDGDFRLPLLFYLTILREFRLGDVSKVFRIQLDTQVLTIWQQVTVSSASKAVAAGNSKKITPAAPRFSVFGSFEIRLPHTLVDLLCGCPDIVETGNVFKAILPTSCHPQISADVTDVDCVVCVGPKAQNFQLKVLREPRQYLLTVSARDSAFLTNLQSQLEVFLVVEMSNAFVVGATGAVGSELVKLLASASYFDKVSILARRNVDGATAEKFEQKTVNFDELEKSGDSFEGIDVGFCALGTTRAKSGADGFVKVDHDYVVNTAKLAKEHGVKQFVLISSAGANECSPFLYPKTKGQVEKEIAEIGFEKLVIIRPGLIEAPRPETRVMESIAKFVIKPFKLVSDSLASSATEIAKTMIVAAISDEVKDKAIWNNAKIIASAKKFDNNEFPGAN</sequence>
<dbReference type="GO" id="GO:0051170">
    <property type="term" value="P:import into nucleus"/>
    <property type="evidence" value="ECO:0007669"/>
    <property type="project" value="TreeGrafter"/>
</dbReference>
<dbReference type="SMART" id="SM00859">
    <property type="entry name" value="Semialdhyde_dh"/>
    <property type="match status" value="1"/>
</dbReference>
<evidence type="ECO:0000313" key="5">
    <source>
        <dbReference type="EMBL" id="CAD6191743.1"/>
    </source>
</evidence>
<protein>
    <recommendedName>
        <fullName evidence="2">Protein HTATIP2</fullName>
    </recommendedName>
</protein>